<dbReference type="EMBL" id="SJPW01000005">
    <property type="protein sequence ID" value="TWU50959.1"/>
    <property type="molecule type" value="Genomic_DNA"/>
</dbReference>
<evidence type="ECO:0000313" key="2">
    <source>
        <dbReference type="EMBL" id="TWU50959.1"/>
    </source>
</evidence>
<sequence length="430" mass="47239" precursor="true">MFLRICLLFAVFTLSDRLSAQTELFNDSTLSVDGQIPAFGDPLPPFESLNQGGDVLEIPTPNFLSDGALRQLGSSSRSRSLTSSRFSPTQDLISRFSSINARRRLQPQMFSDSPSAPLTVVVNDGLIATSDLSLGAGARRLKVAANNRALPQDRIIFTYQVYFDALTADASRFRVLPDTKTIDLHQYTLSFEKTFADGLASIDIRMPFANQLALDTPNFGSEGGRIGNLNGKLKFLFLSNEDFALSGGIGLDIPTGSDFAFQGNGLQYRVSNDAFFVQPFLAYEERFDQWFVNVFSSLDVALNGNTFRRDQVARSADGKINDQTLLILSAGAGRWVWTTPGSTLLDGVAIVSELHYTTTLQDSDSVADSFFIQNVSVSNLSNRSDHLNFTVGSHLAFGLSSLRFGYVQPLRGGDDRVFDSELSVQFNRVF</sequence>
<evidence type="ECO:0000256" key="1">
    <source>
        <dbReference type="SAM" id="SignalP"/>
    </source>
</evidence>
<keyword evidence="1" id="KW-0732">Signal</keyword>
<organism evidence="2 3">
    <name type="scientific">Rubripirellula tenax</name>
    <dbReference type="NCBI Taxonomy" id="2528015"/>
    <lineage>
        <taxon>Bacteria</taxon>
        <taxon>Pseudomonadati</taxon>
        <taxon>Planctomycetota</taxon>
        <taxon>Planctomycetia</taxon>
        <taxon>Pirellulales</taxon>
        <taxon>Pirellulaceae</taxon>
        <taxon>Rubripirellula</taxon>
    </lineage>
</organism>
<evidence type="ECO:0000313" key="3">
    <source>
        <dbReference type="Proteomes" id="UP000318288"/>
    </source>
</evidence>
<dbReference type="Proteomes" id="UP000318288">
    <property type="component" value="Unassembled WGS sequence"/>
</dbReference>
<gene>
    <name evidence="2" type="ORF">Poly51_42520</name>
</gene>
<name>A0A5C6EU15_9BACT</name>
<comment type="caution">
    <text evidence="2">The sequence shown here is derived from an EMBL/GenBank/DDBJ whole genome shotgun (WGS) entry which is preliminary data.</text>
</comment>
<accession>A0A5C6EU15</accession>
<feature type="chain" id="PRO_5023045487" evidence="1">
    <location>
        <begin position="21"/>
        <end position="430"/>
    </location>
</feature>
<protein>
    <submittedName>
        <fullName evidence="2">Uncharacterized protein</fullName>
    </submittedName>
</protein>
<feature type="signal peptide" evidence="1">
    <location>
        <begin position="1"/>
        <end position="20"/>
    </location>
</feature>
<proteinExistence type="predicted"/>
<reference evidence="2 3" key="1">
    <citation type="submission" date="2019-02" db="EMBL/GenBank/DDBJ databases">
        <title>Deep-cultivation of Planctomycetes and their phenomic and genomic characterization uncovers novel biology.</title>
        <authorList>
            <person name="Wiegand S."/>
            <person name="Jogler M."/>
            <person name="Boedeker C."/>
            <person name="Pinto D."/>
            <person name="Vollmers J."/>
            <person name="Rivas-Marin E."/>
            <person name="Kohn T."/>
            <person name="Peeters S.H."/>
            <person name="Heuer A."/>
            <person name="Rast P."/>
            <person name="Oberbeckmann S."/>
            <person name="Bunk B."/>
            <person name="Jeske O."/>
            <person name="Meyerdierks A."/>
            <person name="Storesund J.E."/>
            <person name="Kallscheuer N."/>
            <person name="Luecker S."/>
            <person name="Lage O.M."/>
            <person name="Pohl T."/>
            <person name="Merkel B.J."/>
            <person name="Hornburger P."/>
            <person name="Mueller R.-W."/>
            <person name="Bruemmer F."/>
            <person name="Labrenz M."/>
            <person name="Spormann A.M."/>
            <person name="Op Den Camp H."/>
            <person name="Overmann J."/>
            <person name="Amann R."/>
            <person name="Jetten M.S.M."/>
            <person name="Mascher T."/>
            <person name="Medema M.H."/>
            <person name="Devos D.P."/>
            <person name="Kaster A.-K."/>
            <person name="Ovreas L."/>
            <person name="Rohde M."/>
            <person name="Galperin M.Y."/>
            <person name="Jogler C."/>
        </authorList>
    </citation>
    <scope>NUCLEOTIDE SEQUENCE [LARGE SCALE GENOMIC DNA]</scope>
    <source>
        <strain evidence="2 3">Poly51</strain>
    </source>
</reference>
<keyword evidence="3" id="KW-1185">Reference proteome</keyword>
<dbReference type="AlphaFoldDB" id="A0A5C6EU15"/>